<evidence type="ECO:0000313" key="2">
    <source>
        <dbReference type="EMBL" id="ETX13561.1"/>
    </source>
</evidence>
<gene>
    <name evidence="2" type="ORF">OCH239_09790</name>
</gene>
<reference evidence="2 3" key="1">
    <citation type="submission" date="2014-01" db="EMBL/GenBank/DDBJ databases">
        <title>Roseivivax halodurans JCM 10272 Genome Sequencing.</title>
        <authorList>
            <person name="Lai Q."/>
            <person name="Li G."/>
            <person name="Shao Z."/>
        </authorList>
    </citation>
    <scope>NUCLEOTIDE SEQUENCE [LARGE SCALE GENOMIC DNA]</scope>
    <source>
        <strain evidence="2 3">JCM 10272</strain>
    </source>
</reference>
<dbReference type="RefSeq" id="WP_037264869.1">
    <property type="nucleotide sequence ID" value="NZ_JALZ01000023.1"/>
</dbReference>
<dbReference type="OrthoDB" id="7857214at2"/>
<keyword evidence="3" id="KW-1185">Reference proteome</keyword>
<accession>X7EEC0</accession>
<evidence type="ECO:0000256" key="1">
    <source>
        <dbReference type="SAM" id="SignalP"/>
    </source>
</evidence>
<dbReference type="AlphaFoldDB" id="X7EEC0"/>
<organism evidence="2 3">
    <name type="scientific">Roseivivax halodurans JCM 10272</name>
    <dbReference type="NCBI Taxonomy" id="1449350"/>
    <lineage>
        <taxon>Bacteria</taxon>
        <taxon>Pseudomonadati</taxon>
        <taxon>Pseudomonadota</taxon>
        <taxon>Alphaproteobacteria</taxon>
        <taxon>Rhodobacterales</taxon>
        <taxon>Roseobacteraceae</taxon>
        <taxon>Roseivivax</taxon>
    </lineage>
</organism>
<feature type="chain" id="PRO_5004977806" evidence="1">
    <location>
        <begin position="20"/>
        <end position="162"/>
    </location>
</feature>
<keyword evidence="1" id="KW-0732">Signal</keyword>
<proteinExistence type="predicted"/>
<evidence type="ECO:0000313" key="3">
    <source>
        <dbReference type="Proteomes" id="UP000022447"/>
    </source>
</evidence>
<dbReference type="EMBL" id="JALZ01000023">
    <property type="protein sequence ID" value="ETX13561.1"/>
    <property type="molecule type" value="Genomic_DNA"/>
</dbReference>
<comment type="caution">
    <text evidence="2">The sequence shown here is derived from an EMBL/GenBank/DDBJ whole genome shotgun (WGS) entry which is preliminary data.</text>
</comment>
<name>X7EEC0_9RHOB</name>
<sequence length="162" mass="17364">MLRVLSTCAFALLAGPAAADWAFRPSEASDDLGSAYVRNSQGHTLDVGCGNSGEIALQITPDISRQASGVEAYTMVFEGERGMLLVPLTCEQWGCSSDSAYPDGQVWTQRQKEVLIDHIRRAPKVSIWMHATDEKIISEFSLTGSTAALGKLAESARGCIGL</sequence>
<dbReference type="Proteomes" id="UP000022447">
    <property type="component" value="Unassembled WGS sequence"/>
</dbReference>
<protein>
    <submittedName>
        <fullName evidence="2">Uncharacterized protein</fullName>
    </submittedName>
</protein>
<feature type="signal peptide" evidence="1">
    <location>
        <begin position="1"/>
        <end position="19"/>
    </location>
</feature>